<protein>
    <submittedName>
        <fullName evidence="2">Uncharacterized protein</fullName>
    </submittedName>
</protein>
<dbReference type="Ensembl" id="ENSSSCT00070005138.1">
    <property type="protein sequence ID" value="ENSSSCP00070004178.1"/>
    <property type="gene ID" value="ENSSSCG00070002757.1"/>
</dbReference>
<evidence type="ECO:0000256" key="1">
    <source>
        <dbReference type="SAM" id="MobiDB-lite"/>
    </source>
</evidence>
<feature type="region of interest" description="Disordered" evidence="1">
    <location>
        <begin position="27"/>
        <end position="55"/>
    </location>
</feature>
<proteinExistence type="predicted"/>
<sequence length="223" mass="24352">MQLSDPAGVRGEGLALGAGLFRARAPPTDVRQPGRLRASPALPWRPAGRTPGTVSEGMFSASERVAQFIWFVKIKTERKMPEVRSSGRAGTRTSFCILWTCPIPRPSGNVLKIPSESIPSMSWCVCSHNCPDPRLGERARPQSGLLVQKLNTNDLQSERTAFDGTMVYAQNKRQQVVLTKLWAQAHLPSASPACIPAASTPQELMGDVEIEVAHRSTGARRLR</sequence>
<organism evidence="2 3">
    <name type="scientific">Sus scrofa</name>
    <name type="common">Pig</name>
    <dbReference type="NCBI Taxonomy" id="9823"/>
    <lineage>
        <taxon>Eukaryota</taxon>
        <taxon>Metazoa</taxon>
        <taxon>Chordata</taxon>
        <taxon>Craniata</taxon>
        <taxon>Vertebrata</taxon>
        <taxon>Euteleostomi</taxon>
        <taxon>Mammalia</taxon>
        <taxon>Eutheria</taxon>
        <taxon>Laurasiatheria</taxon>
        <taxon>Artiodactyla</taxon>
        <taxon>Suina</taxon>
        <taxon>Suidae</taxon>
        <taxon>Sus</taxon>
    </lineage>
</organism>
<name>A0A4X1SNN0_PIG</name>
<reference evidence="2" key="2">
    <citation type="submission" date="2025-08" db="UniProtKB">
        <authorList>
            <consortium name="Ensembl"/>
        </authorList>
    </citation>
    <scope>IDENTIFICATION</scope>
</reference>
<accession>A0A4X1SNN0</accession>
<evidence type="ECO:0000313" key="2">
    <source>
        <dbReference type="Ensembl" id="ENSSSCP00070004178.1"/>
    </source>
</evidence>
<dbReference type="AlphaFoldDB" id="A0A4X1SNN0"/>
<evidence type="ECO:0000313" key="3">
    <source>
        <dbReference type="Proteomes" id="UP000314985"/>
    </source>
</evidence>
<dbReference type="Proteomes" id="UP000314985">
    <property type="component" value="Chromosome 11"/>
</dbReference>
<reference evidence="2 3" key="1">
    <citation type="submission" date="2017-08" db="EMBL/GenBank/DDBJ databases">
        <title>USMARCv1.0.</title>
        <authorList>
            <person name="Hannum G.I."/>
            <person name="Koren S."/>
            <person name="Schroeder S.G."/>
            <person name="Chin S.C."/>
            <person name="Nonneman D.J."/>
            <person name="Becker S.A."/>
            <person name="Rosen B.D."/>
            <person name="Bickhart D.M."/>
            <person name="Putnam N.H."/>
            <person name="Green R.E."/>
            <person name="Tuggle C.K."/>
            <person name="Liu H."/>
            <person name="Rohrer G.A."/>
            <person name="Warr A."/>
            <person name="Hall R."/>
            <person name="Kim K."/>
            <person name="Hume D.A."/>
            <person name="Talbot R."/>
            <person name="Chow W."/>
            <person name="Howe K."/>
            <person name="Schwartz A.S."/>
            <person name="Watson M."/>
            <person name="Archibald A.L."/>
            <person name="Phillippy A.M."/>
            <person name="Smith T.P.L."/>
        </authorList>
    </citation>
    <scope>NUCLEOTIDE SEQUENCE [LARGE SCALE GENOMIC DNA]</scope>
</reference>